<protein>
    <submittedName>
        <fullName evidence="2">Uncharacterized protein</fullName>
    </submittedName>
</protein>
<gene>
    <name evidence="2" type="ORF">CLUP02_06337</name>
</gene>
<accession>A0A9Q8SQQ6</accession>
<dbReference type="KEGG" id="clup:CLUP02_06337"/>
<evidence type="ECO:0000313" key="3">
    <source>
        <dbReference type="Proteomes" id="UP000830671"/>
    </source>
</evidence>
<evidence type="ECO:0000256" key="1">
    <source>
        <dbReference type="SAM" id="MobiDB-lite"/>
    </source>
</evidence>
<sequence length="406" mass="45762">MDVVNAAHIDSGTKRQGSKKAVKRPFERDDVALGHPDNLIEFGPQVQTQNLHSDSATNMMADDTDVLFSGLSNRTSLLLFTTFIALPHQHKFTPQPIFSQRNSANWNISQRCIKLQVMKRVSKVSQIVHHITDTPSVINDKQEIPDPRSVREPAEDCQCVMGMPGQSRMVSGNFSDDGRPEGPRDIPGGCELADGGRGDGETRLEAWGVHTACPEPLPGRVASRKFMSPGIIYLHHRPPDPAAVTGIDSGRRAPLKVRYHARSDSMAVVIDGCRSETDAIVQREEIIRLLLQDVVFGLQDRLQPSPVNKRNKSPSRETTCFIWSCSSYEIKFYLDLGYDLSRFHTLSYKRFGNPYPSYLPLYPASEIGRIHSYKYTSSYQENRLRTFYPKFMGYDVPSRHVRIVDL</sequence>
<dbReference type="AlphaFoldDB" id="A0A9Q8SQQ6"/>
<feature type="region of interest" description="Disordered" evidence="1">
    <location>
        <begin position="1"/>
        <end position="26"/>
    </location>
</feature>
<dbReference type="EMBL" id="CP019475">
    <property type="protein sequence ID" value="UQC80852.1"/>
    <property type="molecule type" value="Genomic_DNA"/>
</dbReference>
<reference evidence="2" key="1">
    <citation type="journal article" date="2021" name="Mol. Plant Microbe Interact.">
        <title>Complete Genome Sequence of the Plant-Pathogenic Fungus Colletotrichum lupini.</title>
        <authorList>
            <person name="Baroncelli R."/>
            <person name="Pensec F."/>
            <person name="Da Lio D."/>
            <person name="Boufleur T."/>
            <person name="Vicente I."/>
            <person name="Sarrocco S."/>
            <person name="Picot A."/>
            <person name="Baraldi E."/>
            <person name="Sukno S."/>
            <person name="Thon M."/>
            <person name="Le Floch G."/>
        </authorList>
    </citation>
    <scope>NUCLEOTIDE SEQUENCE</scope>
    <source>
        <strain evidence="2">IMI 504893</strain>
    </source>
</reference>
<dbReference type="GeneID" id="73340347"/>
<name>A0A9Q8SQQ6_9PEZI</name>
<dbReference type="RefSeq" id="XP_049142480.1">
    <property type="nucleotide sequence ID" value="XM_049285337.1"/>
</dbReference>
<keyword evidence="3" id="KW-1185">Reference proteome</keyword>
<evidence type="ECO:0000313" key="2">
    <source>
        <dbReference type="EMBL" id="UQC80852.1"/>
    </source>
</evidence>
<proteinExistence type="predicted"/>
<dbReference type="Proteomes" id="UP000830671">
    <property type="component" value="Chromosome 3"/>
</dbReference>
<organism evidence="2 3">
    <name type="scientific">Colletotrichum lupini</name>
    <dbReference type="NCBI Taxonomy" id="145971"/>
    <lineage>
        <taxon>Eukaryota</taxon>
        <taxon>Fungi</taxon>
        <taxon>Dikarya</taxon>
        <taxon>Ascomycota</taxon>
        <taxon>Pezizomycotina</taxon>
        <taxon>Sordariomycetes</taxon>
        <taxon>Hypocreomycetidae</taxon>
        <taxon>Glomerellales</taxon>
        <taxon>Glomerellaceae</taxon>
        <taxon>Colletotrichum</taxon>
        <taxon>Colletotrichum acutatum species complex</taxon>
    </lineage>
</organism>